<comment type="caution">
    <text evidence="3">The sequence shown here is derived from an EMBL/GenBank/DDBJ whole genome shotgun (WGS) entry which is preliminary data.</text>
</comment>
<protein>
    <submittedName>
        <fullName evidence="3">Uncharacterized protein</fullName>
    </submittedName>
</protein>
<feature type="coiled-coil region" evidence="1">
    <location>
        <begin position="174"/>
        <end position="201"/>
    </location>
</feature>
<dbReference type="EMBL" id="BPVZ01000903">
    <property type="protein sequence ID" value="GKV52882.1"/>
    <property type="molecule type" value="Genomic_DNA"/>
</dbReference>
<dbReference type="InterPro" id="IPR004320">
    <property type="entry name" value="BPS1_pln"/>
</dbReference>
<dbReference type="Proteomes" id="UP001054252">
    <property type="component" value="Unassembled WGS sequence"/>
</dbReference>
<dbReference type="EMBL" id="BPVZ01000107">
    <property type="protein sequence ID" value="GKV34761.1"/>
    <property type="molecule type" value="Genomic_DNA"/>
</dbReference>
<organism evidence="3 4">
    <name type="scientific">Rubroshorea leprosula</name>
    <dbReference type="NCBI Taxonomy" id="152421"/>
    <lineage>
        <taxon>Eukaryota</taxon>
        <taxon>Viridiplantae</taxon>
        <taxon>Streptophyta</taxon>
        <taxon>Embryophyta</taxon>
        <taxon>Tracheophyta</taxon>
        <taxon>Spermatophyta</taxon>
        <taxon>Magnoliopsida</taxon>
        <taxon>eudicotyledons</taxon>
        <taxon>Gunneridae</taxon>
        <taxon>Pentapetalae</taxon>
        <taxon>rosids</taxon>
        <taxon>malvids</taxon>
        <taxon>Malvales</taxon>
        <taxon>Dipterocarpaceae</taxon>
        <taxon>Rubroshorea</taxon>
    </lineage>
</organism>
<dbReference type="PANTHER" id="PTHR33070">
    <property type="entry name" value="OS06G0725500 PROTEIN"/>
    <property type="match status" value="1"/>
</dbReference>
<reference evidence="3 4" key="1">
    <citation type="journal article" date="2021" name="Commun. Biol.">
        <title>The genome of Shorea leprosula (Dipterocarpaceae) highlights the ecological relevance of drought in aseasonal tropical rainforests.</title>
        <authorList>
            <person name="Ng K.K.S."/>
            <person name="Kobayashi M.J."/>
            <person name="Fawcett J.A."/>
            <person name="Hatakeyama M."/>
            <person name="Paape T."/>
            <person name="Ng C.H."/>
            <person name="Ang C.C."/>
            <person name="Tnah L.H."/>
            <person name="Lee C.T."/>
            <person name="Nishiyama T."/>
            <person name="Sese J."/>
            <person name="O'Brien M.J."/>
            <person name="Copetti D."/>
            <person name="Mohd Noor M.I."/>
            <person name="Ong R.C."/>
            <person name="Putra M."/>
            <person name="Sireger I.Z."/>
            <person name="Indrioko S."/>
            <person name="Kosugi Y."/>
            <person name="Izuno A."/>
            <person name="Isagi Y."/>
            <person name="Lee S.L."/>
            <person name="Shimizu K.K."/>
        </authorList>
    </citation>
    <scope>NUCLEOTIDE SEQUENCE [LARGE SCALE GENOMIC DNA]</scope>
    <source>
        <strain evidence="3">214</strain>
    </source>
</reference>
<dbReference type="GO" id="GO:0048364">
    <property type="term" value="P:root development"/>
    <property type="evidence" value="ECO:0007669"/>
    <property type="project" value="InterPro"/>
</dbReference>
<keyword evidence="4" id="KW-1185">Reference proteome</keyword>
<dbReference type="Pfam" id="PF03087">
    <property type="entry name" value="BPS1"/>
    <property type="match status" value="3"/>
</dbReference>
<evidence type="ECO:0000256" key="1">
    <source>
        <dbReference type="SAM" id="Coils"/>
    </source>
</evidence>
<name>A0AAV5MTH1_9ROSI</name>
<accession>A0AAV5MTH1</accession>
<sequence length="447" mass="50102">MAHHAHSNSFPSRLHSETFEDLHDGIERLLLMPLNQQALTREQQRKYVYEMLNGSIRLFDVCTAAKEALLQARNALKNFNQFCEEGEELKSHKSGAIIDVLQEAQVVTLSAMESLLLFVSGPETQSKMGRWSVVLKILHNKRIRCEEGEGHENEIGNAGATLLYIISGKTNIQIENAQNELQIAESCIQDLEEGLESINRRESPISHILNGLQDLHDCVDNFLQLPHPQETLAQQKNRKWVDELLDGSLQLLDLCSSAKDFVLQAKESSSAFQSVLCRTQGGEADIAAEVKKCLASRKAVKKAINKALAKLKTMRAECTFSPSDDNKTKAIVGMLKQVELVTLSVFESFLSLICGTKDLSKAKSRSLISKLMNPKRIACEEEKMNSSEFEKVDSALKMSKSENVSNMEMQSQLRDLESCIKDLEEGLYCLSRHLIKSRVSLLNTLNH</sequence>
<proteinExistence type="predicted"/>
<evidence type="ECO:0000313" key="3">
    <source>
        <dbReference type="EMBL" id="GKV52882.1"/>
    </source>
</evidence>
<dbReference type="AlphaFoldDB" id="A0AAV5MTH1"/>
<dbReference type="GO" id="GO:0048367">
    <property type="term" value="P:shoot system development"/>
    <property type="evidence" value="ECO:0007669"/>
    <property type="project" value="InterPro"/>
</dbReference>
<evidence type="ECO:0000313" key="4">
    <source>
        <dbReference type="Proteomes" id="UP001054252"/>
    </source>
</evidence>
<evidence type="ECO:0000313" key="2">
    <source>
        <dbReference type="EMBL" id="GKV34761.1"/>
    </source>
</evidence>
<keyword evidence="1" id="KW-0175">Coiled coil</keyword>
<gene>
    <name evidence="2" type="ORF">SLEP1_g43107</name>
    <name evidence="3" type="ORF">SLEP1_g59438</name>
</gene>
<dbReference type="PANTHER" id="PTHR33070:SF129">
    <property type="entry name" value="DUF241 DOMAIN PROTEIN"/>
    <property type="match status" value="1"/>
</dbReference>